<protein>
    <submittedName>
        <fullName evidence="1">DUF4920 domain-containing protein</fullName>
    </submittedName>
</protein>
<sequence>MLLVLLCSMFIYSGSASPEIYGKAPKSETPIITIEAFAKNPEAYMDKVVRVEGEVQEVCPKAGCWLDISDGKESVRIKVKDGEIVFKQKMVGKKVIAEGTVYKFDLTREQAVNYFAHLAEEKNEPFDPATVTEGTTIYQIGGIGVRVLGAKKP</sequence>
<evidence type="ECO:0000313" key="2">
    <source>
        <dbReference type="Proteomes" id="UP000663929"/>
    </source>
</evidence>
<accession>A0A8A4TTA6</accession>
<proteinExistence type="predicted"/>
<dbReference type="Pfam" id="PF16267">
    <property type="entry name" value="DUF4920"/>
    <property type="match status" value="1"/>
</dbReference>
<name>A0A8A4TTA6_SULCO</name>
<dbReference type="KEGG" id="scor:J3U87_12130"/>
<dbReference type="InterPro" id="IPR032577">
    <property type="entry name" value="DUF4920"/>
</dbReference>
<evidence type="ECO:0000313" key="1">
    <source>
        <dbReference type="EMBL" id="QTD53196.1"/>
    </source>
</evidence>
<gene>
    <name evidence="1" type="ORF">J3U87_12130</name>
</gene>
<dbReference type="RefSeq" id="WP_237383296.1">
    <property type="nucleotide sequence ID" value="NZ_CP071793.1"/>
</dbReference>
<reference evidence="1" key="1">
    <citation type="submission" date="2021-03" db="EMBL/GenBank/DDBJ databases">
        <title>Acanthopleuribacteraceae sp. M133.</title>
        <authorList>
            <person name="Wang G."/>
        </authorList>
    </citation>
    <scope>NUCLEOTIDE SEQUENCE</scope>
    <source>
        <strain evidence="1">M133</strain>
    </source>
</reference>
<dbReference type="AlphaFoldDB" id="A0A8A4TTA6"/>
<keyword evidence="2" id="KW-1185">Reference proteome</keyword>
<dbReference type="Proteomes" id="UP000663929">
    <property type="component" value="Chromosome"/>
</dbReference>
<organism evidence="1 2">
    <name type="scientific">Sulfidibacter corallicola</name>
    <dbReference type="NCBI Taxonomy" id="2818388"/>
    <lineage>
        <taxon>Bacteria</taxon>
        <taxon>Pseudomonadati</taxon>
        <taxon>Acidobacteriota</taxon>
        <taxon>Holophagae</taxon>
        <taxon>Acanthopleuribacterales</taxon>
        <taxon>Acanthopleuribacteraceae</taxon>
        <taxon>Sulfidibacter</taxon>
    </lineage>
</organism>
<dbReference type="EMBL" id="CP071793">
    <property type="protein sequence ID" value="QTD53196.1"/>
    <property type="molecule type" value="Genomic_DNA"/>
</dbReference>